<dbReference type="InterPro" id="IPR029014">
    <property type="entry name" value="NiFe-Hase_large"/>
</dbReference>
<dbReference type="AlphaFoldDB" id="B0DTQ7"/>
<dbReference type="OrthoDB" id="1009at2759"/>
<dbReference type="PANTHER" id="PTHR11993">
    <property type="entry name" value="NADH-UBIQUINONE OXIDOREDUCTASE 49 KDA SUBUNIT"/>
    <property type="match status" value="1"/>
</dbReference>
<dbReference type="GO" id="GO:0051287">
    <property type="term" value="F:NAD binding"/>
    <property type="evidence" value="ECO:0007669"/>
    <property type="project" value="InterPro"/>
</dbReference>
<feature type="domain" description="NADH-quinone oxidoreductase subunit D" evidence="2">
    <location>
        <begin position="1"/>
        <end position="92"/>
    </location>
</feature>
<dbReference type="EMBL" id="DS547134">
    <property type="protein sequence ID" value="EDR01953.1"/>
    <property type="molecule type" value="Genomic_DNA"/>
</dbReference>
<evidence type="ECO:0000259" key="2">
    <source>
        <dbReference type="Pfam" id="PF00346"/>
    </source>
</evidence>
<dbReference type="PANTHER" id="PTHR11993:SF10">
    <property type="entry name" value="NADH DEHYDROGENASE [UBIQUINONE] IRON-SULFUR PROTEIN 2, MITOCHONDRIAL"/>
    <property type="match status" value="1"/>
</dbReference>
<protein>
    <submittedName>
        <fullName evidence="3">Predicted protein</fullName>
    </submittedName>
</protein>
<dbReference type="InParanoid" id="B0DTQ7"/>
<dbReference type="HOGENOM" id="CLU_1768425_0_0_1"/>
<name>B0DTQ7_LACBS</name>
<accession>B0DTQ7</accession>
<dbReference type="InterPro" id="IPR022885">
    <property type="entry name" value="NDH1_su_D/H"/>
</dbReference>
<sequence length="147" mass="16574">MRLHTTYIRPRGVAFEPPHRLLDDIFKQGTHSSSKIEELIMGKHILKEQTIGIGPVAAKHALDYSFGGIMLRGSRIVWDLRKVAPNDKYDEVCDTTSSFYLQEQPTLLTDALSVLINHSHVVCMFCPMDHIPLLCLYLIAVGREGTL</sequence>
<proteinExistence type="inferred from homology"/>
<dbReference type="GO" id="GO:0006120">
    <property type="term" value="P:mitochondrial electron transport, NADH to ubiquinone"/>
    <property type="evidence" value="ECO:0007669"/>
    <property type="project" value="TreeGrafter"/>
</dbReference>
<dbReference type="GeneID" id="6082979"/>
<dbReference type="InterPro" id="IPR001135">
    <property type="entry name" value="NADH_Q_OxRdtase_suD"/>
</dbReference>
<evidence type="ECO:0000256" key="1">
    <source>
        <dbReference type="ARBA" id="ARBA00005769"/>
    </source>
</evidence>
<dbReference type="Pfam" id="PF00346">
    <property type="entry name" value="Complex1_49kDa"/>
    <property type="match status" value="1"/>
</dbReference>
<comment type="similarity">
    <text evidence="1">Belongs to the complex I 49 kDa subunit family.</text>
</comment>
<evidence type="ECO:0000313" key="3">
    <source>
        <dbReference type="EMBL" id="EDR01953.1"/>
    </source>
</evidence>
<organism evidence="4">
    <name type="scientific">Laccaria bicolor (strain S238N-H82 / ATCC MYA-4686)</name>
    <name type="common">Bicoloured deceiver</name>
    <name type="synonym">Laccaria laccata var. bicolor</name>
    <dbReference type="NCBI Taxonomy" id="486041"/>
    <lineage>
        <taxon>Eukaryota</taxon>
        <taxon>Fungi</taxon>
        <taxon>Dikarya</taxon>
        <taxon>Basidiomycota</taxon>
        <taxon>Agaricomycotina</taxon>
        <taxon>Agaricomycetes</taxon>
        <taxon>Agaricomycetidae</taxon>
        <taxon>Agaricales</taxon>
        <taxon>Agaricineae</taxon>
        <taxon>Hydnangiaceae</taxon>
        <taxon>Laccaria</taxon>
    </lineage>
</organism>
<dbReference type="GO" id="GO:0048038">
    <property type="term" value="F:quinone binding"/>
    <property type="evidence" value="ECO:0007669"/>
    <property type="project" value="InterPro"/>
</dbReference>
<dbReference type="RefSeq" id="XP_001887344.1">
    <property type="nucleotide sequence ID" value="XM_001887309.1"/>
</dbReference>
<dbReference type="SUPFAM" id="SSF56762">
    <property type="entry name" value="HydB/Nqo4-like"/>
    <property type="match status" value="1"/>
</dbReference>
<gene>
    <name evidence="3" type="ORF">LACBIDRAFT_310215</name>
</gene>
<dbReference type="KEGG" id="lbc:LACBIDRAFT_310215"/>
<dbReference type="STRING" id="486041.B0DTQ7"/>
<evidence type="ECO:0000313" key="4">
    <source>
        <dbReference type="Proteomes" id="UP000001194"/>
    </source>
</evidence>
<dbReference type="Gene3D" id="1.10.645.10">
    <property type="entry name" value="Cytochrome-c3 Hydrogenase, chain B"/>
    <property type="match status" value="1"/>
</dbReference>
<reference evidence="3 4" key="1">
    <citation type="journal article" date="2008" name="Nature">
        <title>The genome of Laccaria bicolor provides insights into mycorrhizal symbiosis.</title>
        <authorList>
            <person name="Martin F."/>
            <person name="Aerts A."/>
            <person name="Ahren D."/>
            <person name="Brun A."/>
            <person name="Danchin E.G.J."/>
            <person name="Duchaussoy F."/>
            <person name="Gibon J."/>
            <person name="Kohler A."/>
            <person name="Lindquist E."/>
            <person name="Pereda V."/>
            <person name="Salamov A."/>
            <person name="Shapiro H.J."/>
            <person name="Wuyts J."/>
            <person name="Blaudez D."/>
            <person name="Buee M."/>
            <person name="Brokstein P."/>
            <person name="Canbaeck B."/>
            <person name="Cohen D."/>
            <person name="Courty P.E."/>
            <person name="Coutinho P.M."/>
            <person name="Delaruelle C."/>
            <person name="Detter J.C."/>
            <person name="Deveau A."/>
            <person name="DiFazio S."/>
            <person name="Duplessis S."/>
            <person name="Fraissinet-Tachet L."/>
            <person name="Lucic E."/>
            <person name="Frey-Klett P."/>
            <person name="Fourrey C."/>
            <person name="Feussner I."/>
            <person name="Gay G."/>
            <person name="Grimwood J."/>
            <person name="Hoegger P.J."/>
            <person name="Jain P."/>
            <person name="Kilaru S."/>
            <person name="Labbe J."/>
            <person name="Lin Y.C."/>
            <person name="Legue V."/>
            <person name="Le Tacon F."/>
            <person name="Marmeisse R."/>
            <person name="Melayah D."/>
            <person name="Montanini B."/>
            <person name="Muratet M."/>
            <person name="Nehls U."/>
            <person name="Niculita-Hirzel H."/>
            <person name="Oudot-Le Secq M.P."/>
            <person name="Peter M."/>
            <person name="Quesneville H."/>
            <person name="Rajashekar B."/>
            <person name="Reich M."/>
            <person name="Rouhier N."/>
            <person name="Schmutz J."/>
            <person name="Yin T."/>
            <person name="Chalot M."/>
            <person name="Henrissat B."/>
            <person name="Kuees U."/>
            <person name="Lucas S."/>
            <person name="Van de Peer Y."/>
            <person name="Podila G.K."/>
            <person name="Polle A."/>
            <person name="Pukkila P.J."/>
            <person name="Richardson P.M."/>
            <person name="Rouze P."/>
            <person name="Sanders I.R."/>
            <person name="Stajich J.E."/>
            <person name="Tunlid A."/>
            <person name="Tuskan G."/>
            <person name="Grigoriev I.V."/>
        </authorList>
    </citation>
    <scope>NUCLEOTIDE SEQUENCE [LARGE SCALE GENOMIC DNA]</scope>
    <source>
        <strain evidence="4">S238N-H82 / ATCC MYA-4686</strain>
    </source>
</reference>
<dbReference type="Proteomes" id="UP000001194">
    <property type="component" value="Unassembled WGS sequence"/>
</dbReference>
<dbReference type="GO" id="GO:0016651">
    <property type="term" value="F:oxidoreductase activity, acting on NAD(P)H"/>
    <property type="evidence" value="ECO:0007669"/>
    <property type="project" value="InterPro"/>
</dbReference>
<dbReference type="GO" id="GO:0005739">
    <property type="term" value="C:mitochondrion"/>
    <property type="evidence" value="ECO:0007669"/>
    <property type="project" value="GOC"/>
</dbReference>
<keyword evidence="4" id="KW-1185">Reference proteome</keyword>